<gene>
    <name evidence="1" type="ORF">MADRUGA_81</name>
</gene>
<proteinExistence type="predicted"/>
<protein>
    <submittedName>
        <fullName evidence="1">Uncharacterized protein</fullName>
    </submittedName>
</protein>
<dbReference type="Proteomes" id="UP000222075">
    <property type="component" value="Segment"/>
</dbReference>
<sequence>MVLTTNGKDPKTVVRPSSDYNLFCPFCDDWSTRDSMIGRKRLGQHIVNQHDDEVRWRVGETPPPLED</sequence>
<evidence type="ECO:0000313" key="1">
    <source>
        <dbReference type="EMBL" id="AKU45371.1"/>
    </source>
</evidence>
<evidence type="ECO:0000313" key="2">
    <source>
        <dbReference type="Proteomes" id="UP000222075"/>
    </source>
</evidence>
<accession>A0A0K1LS16</accession>
<organism evidence="1 2">
    <name type="scientific">Mycobacterium phage Madruga</name>
    <dbReference type="NCBI Taxonomy" id="1675552"/>
    <lineage>
        <taxon>Viruses</taxon>
        <taxon>Duplodnaviria</taxon>
        <taxon>Heunggongvirae</taxon>
        <taxon>Uroviricota</taxon>
        <taxon>Caudoviricetes</taxon>
        <taxon>Patiencevirus</taxon>
        <taxon>Patiencevirus patience</taxon>
    </lineage>
</organism>
<dbReference type="EMBL" id="KR997933">
    <property type="protein sequence ID" value="AKU45371.1"/>
    <property type="molecule type" value="Genomic_DNA"/>
</dbReference>
<name>A0A0K1LS16_9CAUD</name>
<reference evidence="1 2" key="1">
    <citation type="journal article" date="2016" name="BMC Microbiol.">
        <title>Characterization of mycobacteria and mycobacteriophages isolated from compost at the Sao Paulo Zoo Park Foundation in Brazil and creation of the new mycobacteriophage Cluster U.</title>
        <authorList>
            <person name="Lima-Junior J.D."/>
            <person name="Viana-Niero C."/>
            <person name="Conde Oliveira D.V."/>
            <person name="Machado G.E."/>
            <person name="Rabello M.C."/>
            <person name="Martins-Junior J."/>
            <person name="Martins L.F."/>
            <person name="Digiampietri L.A."/>
            <person name="da Silva A.M."/>
            <person name="Setubal J.C."/>
            <person name="Russell D.A."/>
            <person name="Jacobs-Sera D."/>
            <person name="Pope W.H."/>
            <person name="Hatfull G.F."/>
            <person name="Leao S.C."/>
        </authorList>
    </citation>
    <scope>NUCLEOTIDE SEQUENCE [LARGE SCALE GENOMIC DNA]</scope>
</reference>